<proteinExistence type="predicted"/>
<evidence type="ECO:0000313" key="1">
    <source>
        <dbReference type="EMBL" id="QXJ29031.1"/>
    </source>
</evidence>
<gene>
    <name evidence="1" type="ORF">J5U23_01900</name>
</gene>
<dbReference type="Proteomes" id="UP000694018">
    <property type="component" value="Chromosome"/>
</dbReference>
<dbReference type="EMBL" id="CP077717">
    <property type="protein sequence ID" value="QXJ29031.1"/>
    <property type="molecule type" value="Genomic_DNA"/>
</dbReference>
<protein>
    <submittedName>
        <fullName evidence="1">Uncharacterized protein</fullName>
    </submittedName>
</protein>
<sequence length="45" mass="5613">MDYYSPWNSSKFTLIRWLSTFFLITYSHPNVHVRQIVDNRLKYFK</sequence>
<dbReference type="KEGG" id="sshi:J5U23_01900"/>
<evidence type="ECO:0000313" key="2">
    <source>
        <dbReference type="Proteomes" id="UP000694018"/>
    </source>
</evidence>
<reference evidence="1" key="1">
    <citation type="journal article" date="2021" name="Environ. Microbiol.">
        <title>New insights into the diversity and evolution of the archaeal mobilome from three complete genomes of Saccharolobus shibatae.</title>
        <authorList>
            <person name="Medvedeva S."/>
            <person name="Brandt D."/>
            <person name="Cvirkaite-Krupovic V."/>
            <person name="Liu Y."/>
            <person name="Severinov K."/>
            <person name="Ishino S."/>
            <person name="Ishino Y."/>
            <person name="Prangishvili D."/>
            <person name="Kalinowski J."/>
            <person name="Krupovic M."/>
        </authorList>
    </citation>
    <scope>NUCLEOTIDE SEQUENCE</scope>
    <source>
        <strain evidence="1">B12</strain>
    </source>
</reference>
<dbReference type="AlphaFoldDB" id="A0A8F5BPG9"/>
<accession>A0A8F5BPG9</accession>
<organism evidence="1 2">
    <name type="scientific">Saccharolobus shibatae (strain ATCC 51178 / DSM 5389 / JCM 8931 / NBRC 15437 / B12)</name>
    <name type="common">Sulfolobus shibatae</name>
    <dbReference type="NCBI Taxonomy" id="523848"/>
    <lineage>
        <taxon>Archaea</taxon>
        <taxon>Thermoproteota</taxon>
        <taxon>Thermoprotei</taxon>
        <taxon>Sulfolobales</taxon>
        <taxon>Sulfolobaceae</taxon>
        <taxon>Saccharolobus</taxon>
    </lineage>
</organism>
<name>A0A8F5BPG9_SACSH</name>